<feature type="region of interest" description="Disordered" evidence="1">
    <location>
        <begin position="26"/>
        <end position="47"/>
    </location>
</feature>
<reference evidence="2" key="1">
    <citation type="submission" date="2022-10" db="EMBL/GenBank/DDBJ databases">
        <title>The complete genomes of actinobacterial strains from the NBC collection.</title>
        <authorList>
            <person name="Joergensen T.S."/>
            <person name="Alvarez Arevalo M."/>
            <person name="Sterndorff E.B."/>
            <person name="Faurdal D."/>
            <person name="Vuksanovic O."/>
            <person name="Mourched A.-S."/>
            <person name="Charusanti P."/>
            <person name="Shaw S."/>
            <person name="Blin K."/>
            <person name="Weber T."/>
        </authorList>
    </citation>
    <scope>NUCLEOTIDE SEQUENCE</scope>
    <source>
        <strain evidence="2">NBC_00248</strain>
    </source>
</reference>
<organism evidence="2 3">
    <name type="scientific">Streptomyces virginiae</name>
    <name type="common">Streptomyces cinnamonensis</name>
    <dbReference type="NCBI Taxonomy" id="1961"/>
    <lineage>
        <taxon>Bacteria</taxon>
        <taxon>Bacillati</taxon>
        <taxon>Actinomycetota</taxon>
        <taxon>Actinomycetes</taxon>
        <taxon>Kitasatosporales</taxon>
        <taxon>Streptomycetaceae</taxon>
        <taxon>Streptomyces</taxon>
    </lineage>
</organism>
<evidence type="ECO:0000313" key="3">
    <source>
        <dbReference type="Proteomes" id="UP001432039"/>
    </source>
</evidence>
<sequence>MALNIRGLRLAGRPRAARRFAFDRTPSTFAGTGSRPGPAASCRQSIAPAPDSPWSVTISMIRR</sequence>
<keyword evidence="3" id="KW-1185">Reference proteome</keyword>
<accession>A0ABZ1T6N9</accession>
<evidence type="ECO:0000256" key="1">
    <source>
        <dbReference type="SAM" id="MobiDB-lite"/>
    </source>
</evidence>
<proteinExistence type="predicted"/>
<dbReference type="EMBL" id="CP108090">
    <property type="protein sequence ID" value="WUQ10266.1"/>
    <property type="molecule type" value="Genomic_DNA"/>
</dbReference>
<dbReference type="RefSeq" id="WP_328959828.1">
    <property type="nucleotide sequence ID" value="NZ_CP108090.1"/>
</dbReference>
<gene>
    <name evidence="2" type="ORF">OG517_01790</name>
</gene>
<name>A0ABZ1T6N9_STRVG</name>
<dbReference type="Proteomes" id="UP001432039">
    <property type="component" value="Chromosome"/>
</dbReference>
<protein>
    <submittedName>
        <fullName evidence="2">Uncharacterized protein</fullName>
    </submittedName>
</protein>
<evidence type="ECO:0000313" key="2">
    <source>
        <dbReference type="EMBL" id="WUQ10266.1"/>
    </source>
</evidence>